<evidence type="ECO:0000313" key="3">
    <source>
        <dbReference type="Proteomes" id="UP000467840"/>
    </source>
</evidence>
<comment type="caution">
    <text evidence="2">The sequence shown here is derived from an EMBL/GenBank/DDBJ whole genome shotgun (WGS) entry which is preliminary data.</text>
</comment>
<evidence type="ECO:0000256" key="1">
    <source>
        <dbReference type="SAM" id="MobiDB-lite"/>
    </source>
</evidence>
<dbReference type="AlphaFoldDB" id="A0A6A6N9Q2"/>
<keyword evidence="3" id="KW-1185">Reference proteome</keyword>
<gene>
    <name evidence="2" type="ORF">GH714_007066</name>
</gene>
<dbReference type="Proteomes" id="UP000467840">
    <property type="component" value="Chromosome 11"/>
</dbReference>
<dbReference type="EMBL" id="JAAGAX010000002">
    <property type="protein sequence ID" value="KAF2322127.1"/>
    <property type="molecule type" value="Genomic_DNA"/>
</dbReference>
<name>A0A6A6N9Q2_HEVBR</name>
<proteinExistence type="predicted"/>
<sequence>MREIFPPVRGQSSPPGPDYPKLTIAPPLQFHAPAAPTIIDRALAGVDPVEHLALYLVLALCLSNIKIDTSYKLESKSKLQVEKYTEGKDDRQKGQFAGIITSEKHILGCKEQTNPMRLGNVPTLKCDLEMGNITKVPGVFLSNDLD</sequence>
<accession>A0A6A6N9Q2</accession>
<reference evidence="2 3" key="1">
    <citation type="journal article" date="2020" name="Mol. Plant">
        <title>The Chromosome-Based Rubber Tree Genome Provides New Insights into Spurge Genome Evolution and Rubber Biosynthesis.</title>
        <authorList>
            <person name="Liu J."/>
            <person name="Shi C."/>
            <person name="Shi C.C."/>
            <person name="Li W."/>
            <person name="Zhang Q.J."/>
            <person name="Zhang Y."/>
            <person name="Li K."/>
            <person name="Lu H.F."/>
            <person name="Shi C."/>
            <person name="Zhu S.T."/>
            <person name="Xiao Z.Y."/>
            <person name="Nan H."/>
            <person name="Yue Y."/>
            <person name="Zhu X.G."/>
            <person name="Wu Y."/>
            <person name="Hong X.N."/>
            <person name="Fan G.Y."/>
            <person name="Tong Y."/>
            <person name="Zhang D."/>
            <person name="Mao C.L."/>
            <person name="Liu Y.L."/>
            <person name="Hao S.J."/>
            <person name="Liu W.Q."/>
            <person name="Lv M.Q."/>
            <person name="Zhang H.B."/>
            <person name="Liu Y."/>
            <person name="Hu-Tang G.R."/>
            <person name="Wang J.P."/>
            <person name="Wang J.H."/>
            <person name="Sun Y.H."/>
            <person name="Ni S.B."/>
            <person name="Chen W.B."/>
            <person name="Zhang X.C."/>
            <person name="Jiao Y.N."/>
            <person name="Eichler E.E."/>
            <person name="Li G.H."/>
            <person name="Liu X."/>
            <person name="Gao L.Z."/>
        </authorList>
    </citation>
    <scope>NUCLEOTIDE SEQUENCE [LARGE SCALE GENOMIC DNA]</scope>
    <source>
        <strain evidence="3">cv. GT1</strain>
        <tissue evidence="2">Leaf</tissue>
    </source>
</reference>
<organism evidence="2 3">
    <name type="scientific">Hevea brasiliensis</name>
    <name type="common">Para rubber tree</name>
    <name type="synonym">Siphonia brasiliensis</name>
    <dbReference type="NCBI Taxonomy" id="3981"/>
    <lineage>
        <taxon>Eukaryota</taxon>
        <taxon>Viridiplantae</taxon>
        <taxon>Streptophyta</taxon>
        <taxon>Embryophyta</taxon>
        <taxon>Tracheophyta</taxon>
        <taxon>Spermatophyta</taxon>
        <taxon>Magnoliopsida</taxon>
        <taxon>eudicotyledons</taxon>
        <taxon>Gunneridae</taxon>
        <taxon>Pentapetalae</taxon>
        <taxon>rosids</taxon>
        <taxon>fabids</taxon>
        <taxon>Malpighiales</taxon>
        <taxon>Euphorbiaceae</taxon>
        <taxon>Crotonoideae</taxon>
        <taxon>Micrandreae</taxon>
        <taxon>Hevea</taxon>
    </lineage>
</organism>
<protein>
    <submittedName>
        <fullName evidence="2">Uncharacterized protein</fullName>
    </submittedName>
</protein>
<evidence type="ECO:0000313" key="2">
    <source>
        <dbReference type="EMBL" id="KAF2322127.1"/>
    </source>
</evidence>
<feature type="region of interest" description="Disordered" evidence="1">
    <location>
        <begin position="1"/>
        <end position="20"/>
    </location>
</feature>